<proteinExistence type="predicted"/>
<reference evidence="2 3" key="1">
    <citation type="submission" date="2020-12" db="EMBL/GenBank/DDBJ databases">
        <title>HMF7856_wgs.fasta genome submission.</title>
        <authorList>
            <person name="Kang H."/>
            <person name="Kim H."/>
            <person name="Joh K."/>
        </authorList>
    </citation>
    <scope>NUCLEOTIDE SEQUENCE [LARGE SCALE GENOMIC DNA]</scope>
    <source>
        <strain evidence="2 3">HMF7856</strain>
    </source>
</reference>
<name>A0A6I4HXG3_9SPHI</name>
<dbReference type="InterPro" id="IPR024311">
    <property type="entry name" value="Lipocalin-like"/>
</dbReference>
<gene>
    <name evidence="2" type="ORF">GO620_014430</name>
</gene>
<dbReference type="RefSeq" id="WP_157524471.1">
    <property type="nucleotide sequence ID" value="NZ_CP066775.1"/>
</dbReference>
<dbReference type="PROSITE" id="PS51257">
    <property type="entry name" value="PROKAR_LIPOPROTEIN"/>
    <property type="match status" value="1"/>
</dbReference>
<evidence type="ECO:0000259" key="1">
    <source>
        <dbReference type="Pfam" id="PF13648"/>
    </source>
</evidence>
<dbReference type="EMBL" id="CP066775">
    <property type="protein sequence ID" value="QQL49354.1"/>
    <property type="molecule type" value="Genomic_DNA"/>
</dbReference>
<keyword evidence="3" id="KW-1185">Reference proteome</keyword>
<sequence>MKSLNNITSVKKLCQIAVFILLAAVIISCKKVSSVQLAQQQQIIGKWSIKNAIGSYTVLGSNRKDTTKYTASDYFNFKADGSLTIVETNTTYKGNWKINNNKLYITNTGYIDYASGFDLPVLTATDLQLYYTETNPTNTLEQKLNLYR</sequence>
<dbReference type="AlphaFoldDB" id="A0A6I4HXG3"/>
<dbReference type="Proteomes" id="UP000429232">
    <property type="component" value="Chromosome"/>
</dbReference>
<dbReference type="Pfam" id="PF13648">
    <property type="entry name" value="Lipocalin_4"/>
    <property type="match status" value="1"/>
</dbReference>
<protein>
    <recommendedName>
        <fullName evidence="1">Lipocalin-like domain-containing protein</fullName>
    </recommendedName>
</protein>
<evidence type="ECO:0000313" key="3">
    <source>
        <dbReference type="Proteomes" id="UP000429232"/>
    </source>
</evidence>
<organism evidence="2 3">
    <name type="scientific">Mucilaginibacter ginkgonis</name>
    <dbReference type="NCBI Taxonomy" id="2682091"/>
    <lineage>
        <taxon>Bacteria</taxon>
        <taxon>Pseudomonadati</taxon>
        <taxon>Bacteroidota</taxon>
        <taxon>Sphingobacteriia</taxon>
        <taxon>Sphingobacteriales</taxon>
        <taxon>Sphingobacteriaceae</taxon>
        <taxon>Mucilaginibacter</taxon>
    </lineage>
</organism>
<evidence type="ECO:0000313" key="2">
    <source>
        <dbReference type="EMBL" id="QQL49354.1"/>
    </source>
</evidence>
<feature type="domain" description="Lipocalin-like" evidence="1">
    <location>
        <begin position="43"/>
        <end position="112"/>
    </location>
</feature>
<dbReference type="KEGG" id="mgik:GO620_014430"/>
<accession>A0A6I4HXG3</accession>